<name>A0A2A5RIR4_9LACT</name>
<dbReference type="AlphaFoldDB" id="A0A2A5RIR4"/>
<accession>A0A2A5RIR4</accession>
<protein>
    <submittedName>
        <fullName evidence="1">Uncharacterized protein</fullName>
    </submittedName>
</protein>
<comment type="caution">
    <text evidence="1">The sequence shown here is derived from an EMBL/GenBank/DDBJ whole genome shotgun (WGS) entry which is preliminary data.</text>
</comment>
<dbReference type="OrthoDB" id="9769319at2"/>
<organism evidence="1 2">
    <name type="scientific">Lactococcus fujiensis JCM 16395</name>
    <dbReference type="NCBI Taxonomy" id="1291764"/>
    <lineage>
        <taxon>Bacteria</taxon>
        <taxon>Bacillati</taxon>
        <taxon>Bacillota</taxon>
        <taxon>Bacilli</taxon>
        <taxon>Lactobacillales</taxon>
        <taxon>Streptococcaceae</taxon>
        <taxon>Lactococcus</taxon>
    </lineage>
</organism>
<gene>
    <name evidence="1" type="ORF">RT41_GL000557</name>
</gene>
<evidence type="ECO:0000313" key="2">
    <source>
        <dbReference type="Proteomes" id="UP000218181"/>
    </source>
</evidence>
<dbReference type="STRING" id="1291764.GCA_001311235_01732"/>
<dbReference type="RefSeq" id="WP_054639451.1">
    <property type="nucleotide sequence ID" value="NZ_BBAL01000005.1"/>
</dbReference>
<dbReference type="EMBL" id="JXJU01000015">
    <property type="protein sequence ID" value="PCR98987.1"/>
    <property type="molecule type" value="Genomic_DNA"/>
</dbReference>
<keyword evidence="2" id="KW-1185">Reference proteome</keyword>
<reference evidence="1 2" key="1">
    <citation type="submission" date="2014-12" db="EMBL/GenBank/DDBJ databases">
        <title>Draft genome sequences of 10 type strains of Lactococcus.</title>
        <authorList>
            <person name="Sun Z."/>
            <person name="Zhong Z."/>
            <person name="Liu W."/>
            <person name="Zhang W."/>
            <person name="Zhang H."/>
        </authorList>
    </citation>
    <scope>NUCLEOTIDE SEQUENCE [LARGE SCALE GENOMIC DNA]</scope>
    <source>
        <strain evidence="1 2">JCM 16395</strain>
    </source>
</reference>
<sequence>MKVKAIKVFIDLKEDVQRKVGDEFEVTKERFEELKVKLPDYVTEVTEPKTPRKAPVKAKETK</sequence>
<proteinExistence type="predicted"/>
<dbReference type="Proteomes" id="UP000218181">
    <property type="component" value="Unassembled WGS sequence"/>
</dbReference>
<evidence type="ECO:0000313" key="1">
    <source>
        <dbReference type="EMBL" id="PCR98987.1"/>
    </source>
</evidence>